<dbReference type="AlphaFoldDB" id="A0A9Q3ISQ7"/>
<dbReference type="PANTHER" id="PTHR34072">
    <property type="entry name" value="ENZYMATIC POLYPROTEIN-RELATED"/>
    <property type="match status" value="1"/>
</dbReference>
<evidence type="ECO:0000256" key="3">
    <source>
        <dbReference type="ARBA" id="ARBA00022722"/>
    </source>
</evidence>
<proteinExistence type="predicted"/>
<dbReference type="Proteomes" id="UP000765509">
    <property type="component" value="Unassembled WGS sequence"/>
</dbReference>
<sequence>MQPRLGAALHQRQIADGEPREGLICYISRKLKDTEASYGATQTEFLCLVLALEKRHYYLEGAVFEFCTDCTALKYLLNMNTTNRHMLRWQIDIQE</sequence>
<evidence type="ECO:0000313" key="9">
    <source>
        <dbReference type="Proteomes" id="UP000765509"/>
    </source>
</evidence>
<feature type="domain" description="Reverse transcriptase RNase H-like" evidence="7">
    <location>
        <begin position="5"/>
        <end position="95"/>
    </location>
</feature>
<keyword evidence="9" id="KW-1185">Reference proteome</keyword>
<dbReference type="EMBL" id="AVOT02054756">
    <property type="protein sequence ID" value="MBW0549428.1"/>
    <property type="molecule type" value="Genomic_DNA"/>
</dbReference>
<evidence type="ECO:0000256" key="2">
    <source>
        <dbReference type="ARBA" id="ARBA00022695"/>
    </source>
</evidence>
<dbReference type="OrthoDB" id="3245114at2759"/>
<evidence type="ECO:0000313" key="8">
    <source>
        <dbReference type="EMBL" id="MBW0549428.1"/>
    </source>
</evidence>
<reference evidence="8" key="1">
    <citation type="submission" date="2021-03" db="EMBL/GenBank/DDBJ databases">
        <title>Draft genome sequence of rust myrtle Austropuccinia psidii MF-1, a brazilian biotype.</title>
        <authorList>
            <person name="Quecine M.C."/>
            <person name="Pachon D.M.R."/>
            <person name="Bonatelli M.L."/>
            <person name="Correr F.H."/>
            <person name="Franceschini L.M."/>
            <person name="Leite T.F."/>
            <person name="Margarido G.R.A."/>
            <person name="Almeida C.A."/>
            <person name="Ferrarezi J.A."/>
            <person name="Labate C.A."/>
        </authorList>
    </citation>
    <scope>NUCLEOTIDE SEQUENCE</scope>
    <source>
        <strain evidence="8">MF-1</strain>
    </source>
</reference>
<keyword evidence="5" id="KW-0378">Hydrolase</keyword>
<dbReference type="Pfam" id="PF17917">
    <property type="entry name" value="RT_RNaseH"/>
    <property type="match status" value="1"/>
</dbReference>
<dbReference type="InterPro" id="IPR043502">
    <property type="entry name" value="DNA/RNA_pol_sf"/>
</dbReference>
<keyword evidence="1" id="KW-0808">Transferase</keyword>
<keyword evidence="2" id="KW-0548">Nucleotidyltransferase</keyword>
<keyword evidence="4" id="KW-0255">Endonuclease</keyword>
<evidence type="ECO:0000256" key="1">
    <source>
        <dbReference type="ARBA" id="ARBA00022679"/>
    </source>
</evidence>
<evidence type="ECO:0000259" key="7">
    <source>
        <dbReference type="Pfam" id="PF17917"/>
    </source>
</evidence>
<dbReference type="InterPro" id="IPR041373">
    <property type="entry name" value="RT_RNaseH"/>
</dbReference>
<evidence type="ECO:0000256" key="5">
    <source>
        <dbReference type="ARBA" id="ARBA00022801"/>
    </source>
</evidence>
<dbReference type="GO" id="GO:0016787">
    <property type="term" value="F:hydrolase activity"/>
    <property type="evidence" value="ECO:0007669"/>
    <property type="project" value="UniProtKB-KW"/>
</dbReference>
<protein>
    <recommendedName>
        <fullName evidence="7">Reverse transcriptase RNase H-like domain-containing protein</fullName>
    </recommendedName>
</protein>
<dbReference type="GO" id="GO:0004519">
    <property type="term" value="F:endonuclease activity"/>
    <property type="evidence" value="ECO:0007669"/>
    <property type="project" value="UniProtKB-KW"/>
</dbReference>
<evidence type="ECO:0000256" key="4">
    <source>
        <dbReference type="ARBA" id="ARBA00022759"/>
    </source>
</evidence>
<organism evidence="8 9">
    <name type="scientific">Austropuccinia psidii MF-1</name>
    <dbReference type="NCBI Taxonomy" id="1389203"/>
    <lineage>
        <taxon>Eukaryota</taxon>
        <taxon>Fungi</taxon>
        <taxon>Dikarya</taxon>
        <taxon>Basidiomycota</taxon>
        <taxon>Pucciniomycotina</taxon>
        <taxon>Pucciniomycetes</taxon>
        <taxon>Pucciniales</taxon>
        <taxon>Sphaerophragmiaceae</taxon>
        <taxon>Austropuccinia</taxon>
    </lineage>
</organism>
<keyword evidence="6" id="KW-0695">RNA-directed DNA polymerase</keyword>
<dbReference type="GO" id="GO:0003964">
    <property type="term" value="F:RNA-directed DNA polymerase activity"/>
    <property type="evidence" value="ECO:0007669"/>
    <property type="project" value="UniProtKB-KW"/>
</dbReference>
<gene>
    <name evidence="8" type="ORF">O181_089143</name>
</gene>
<keyword evidence="3" id="KW-0540">Nuclease</keyword>
<comment type="caution">
    <text evidence="8">The sequence shown here is derived from an EMBL/GenBank/DDBJ whole genome shotgun (WGS) entry which is preliminary data.</text>
</comment>
<accession>A0A9Q3ISQ7</accession>
<dbReference type="SUPFAM" id="SSF56672">
    <property type="entry name" value="DNA/RNA polymerases"/>
    <property type="match status" value="1"/>
</dbReference>
<name>A0A9Q3ISQ7_9BASI</name>
<evidence type="ECO:0000256" key="6">
    <source>
        <dbReference type="ARBA" id="ARBA00022918"/>
    </source>
</evidence>